<comment type="caution">
    <text evidence="2">The sequence shown here is derived from an EMBL/GenBank/DDBJ whole genome shotgun (WGS) entry which is preliminary data.</text>
</comment>
<organism evidence="2 3">
    <name type="scientific">Lautropia dentalis</name>
    <dbReference type="NCBI Taxonomy" id="2490857"/>
    <lineage>
        <taxon>Bacteria</taxon>
        <taxon>Pseudomonadati</taxon>
        <taxon>Pseudomonadota</taxon>
        <taxon>Betaproteobacteria</taxon>
        <taxon>Burkholderiales</taxon>
        <taxon>Burkholderiaceae</taxon>
        <taxon>Lautropia</taxon>
    </lineage>
</organism>
<evidence type="ECO:0000256" key="1">
    <source>
        <dbReference type="SAM" id="Phobius"/>
    </source>
</evidence>
<dbReference type="AlphaFoldDB" id="A0A426FMK3"/>
<feature type="transmembrane region" description="Helical" evidence="1">
    <location>
        <begin position="144"/>
        <end position="168"/>
    </location>
</feature>
<feature type="transmembrane region" description="Helical" evidence="1">
    <location>
        <begin position="109"/>
        <end position="129"/>
    </location>
</feature>
<name>A0A426FMK3_9BURK</name>
<keyword evidence="1" id="KW-0472">Membrane</keyword>
<dbReference type="EMBL" id="RRUE01000002">
    <property type="protein sequence ID" value="RRN43728.1"/>
    <property type="molecule type" value="Genomic_DNA"/>
</dbReference>
<feature type="transmembrane region" description="Helical" evidence="1">
    <location>
        <begin position="55"/>
        <end position="72"/>
    </location>
</feature>
<reference evidence="2 3" key="1">
    <citation type="submission" date="2018-11" db="EMBL/GenBank/DDBJ databases">
        <title>Genome sequencing of Lautropia sp. KCOM 2505 (= ChDC F240).</title>
        <authorList>
            <person name="Kook J.-K."/>
            <person name="Park S.-N."/>
            <person name="Lim Y.K."/>
        </authorList>
    </citation>
    <scope>NUCLEOTIDE SEQUENCE [LARGE SCALE GENOMIC DNA]</scope>
    <source>
        <strain evidence="2 3">KCOM 2505</strain>
    </source>
</reference>
<dbReference type="Proteomes" id="UP000270261">
    <property type="component" value="Unassembled WGS sequence"/>
</dbReference>
<keyword evidence="3" id="KW-1185">Reference proteome</keyword>
<accession>A0A426FMK3</accession>
<gene>
    <name evidence="2" type="ORF">EHV23_09920</name>
</gene>
<keyword evidence="1" id="KW-1133">Transmembrane helix</keyword>
<sequence length="176" mass="19298">METIQIQLDHALVQDQSRQNSPVPFYREMFFILGIFQAVRQVVQFSWPDPQGRSVLAWIWLALTWTLILQCMKAYHSHVGDRILLGHWIPAAMSTMALVLANNGDVSNFVAVSVSVMCASGILAGSWLVKKLLGREGSSEERGIIIAVYGFAGFIMGGAAGLSLYGAIVSSGLRFH</sequence>
<dbReference type="RefSeq" id="WP_125095932.1">
    <property type="nucleotide sequence ID" value="NZ_RRUE01000002.1"/>
</dbReference>
<feature type="transmembrane region" description="Helical" evidence="1">
    <location>
        <begin position="84"/>
        <end position="103"/>
    </location>
</feature>
<evidence type="ECO:0000313" key="2">
    <source>
        <dbReference type="EMBL" id="RRN43728.1"/>
    </source>
</evidence>
<keyword evidence="1" id="KW-0812">Transmembrane</keyword>
<evidence type="ECO:0000313" key="3">
    <source>
        <dbReference type="Proteomes" id="UP000270261"/>
    </source>
</evidence>
<proteinExistence type="predicted"/>
<protein>
    <submittedName>
        <fullName evidence="2">Uncharacterized protein</fullName>
    </submittedName>
</protein>